<dbReference type="InterPro" id="IPR051036">
    <property type="entry name" value="SIGLEC"/>
</dbReference>
<dbReference type="InterPro" id="IPR036179">
    <property type="entry name" value="Ig-like_dom_sf"/>
</dbReference>
<organism evidence="12">
    <name type="scientific">Alligator sinensis</name>
    <name type="common">Chinese alligator</name>
    <dbReference type="NCBI Taxonomy" id="38654"/>
    <lineage>
        <taxon>Eukaryota</taxon>
        <taxon>Metazoa</taxon>
        <taxon>Chordata</taxon>
        <taxon>Craniata</taxon>
        <taxon>Vertebrata</taxon>
        <taxon>Euteleostomi</taxon>
        <taxon>Archelosauria</taxon>
        <taxon>Archosauria</taxon>
        <taxon>Crocodylia</taxon>
        <taxon>Alligatoridae</taxon>
        <taxon>Alligatorinae</taxon>
        <taxon>Alligator</taxon>
    </lineage>
</organism>
<dbReference type="SMART" id="SM00408">
    <property type="entry name" value="IGc2"/>
    <property type="match status" value="1"/>
</dbReference>
<sequence>MGHETENWGLLGGAEAPACPTAMLRVLILILLWRDSLCSPYALSRTSGQMLRIQSKVRGLRGLCVHIPCSYEVLEHFPCGSSYSTCDLSWYKAPITPGSGPPVATTNDHLPVAEDARGRFQLLTADYNKCHLRINEAHFEDTGTYYLYMDYKDFYYKYQHYFWRWHPGVELVVFEMMEPEIWTVSSEGVSDRVLAGQEVTVTCWVLVPCFLVNMRFTWLGYHGPTEGGSSSDSDGHSEEYSRIRLTPTAEQEDTQFTCSITSEMGWKTQKSIWLQVVYPPEPPRINGTLTRDSQEEPVVGSADGEPLALLTRAGDALSLACWAKSNPPATLHWTRGNGTLGAPGHGGPTHLELPNLGAGDAGEYWCQAKNIYGAASRIVQVTVHSETTSGAAAGGGSRLSSELSCPLAILATCFLLGS</sequence>
<evidence type="ECO:0000256" key="5">
    <source>
        <dbReference type="ARBA" id="ARBA00022989"/>
    </source>
</evidence>
<dbReference type="STRING" id="38654.A0A1U7SCG1"/>
<dbReference type="AlphaFoldDB" id="A0A1U7SCG1"/>
<evidence type="ECO:0000313" key="10">
    <source>
        <dbReference type="Proteomes" id="UP000189705"/>
    </source>
</evidence>
<dbReference type="GeneID" id="102382118"/>
<proteinExistence type="inferred from homology"/>
<dbReference type="RefSeq" id="XP_006038804.1">
    <property type="nucleotide sequence ID" value="XM_006038742.3"/>
</dbReference>
<dbReference type="GO" id="GO:0033691">
    <property type="term" value="F:sialic acid binding"/>
    <property type="evidence" value="ECO:0007669"/>
    <property type="project" value="TreeGrafter"/>
</dbReference>
<evidence type="ECO:0000256" key="2">
    <source>
        <dbReference type="ARBA" id="ARBA00022692"/>
    </source>
</evidence>
<name>A0A1U7SCG1_ALLSI</name>
<feature type="domain" description="Ig-like" evidence="9">
    <location>
        <begin position="179"/>
        <end position="273"/>
    </location>
</feature>
<feature type="region of interest" description="Disordered" evidence="8">
    <location>
        <begin position="226"/>
        <end position="251"/>
    </location>
</feature>
<protein>
    <submittedName>
        <fullName evidence="11 12">Sialic acid-binding Ig-like lectin 10 isoform X1</fullName>
    </submittedName>
</protein>
<evidence type="ECO:0000256" key="1">
    <source>
        <dbReference type="ARBA" id="ARBA00004479"/>
    </source>
</evidence>
<keyword evidence="3" id="KW-0430">Lectin</keyword>
<keyword evidence="5" id="KW-1133">Transmembrane helix</keyword>
<dbReference type="Pfam" id="PF13927">
    <property type="entry name" value="Ig_3"/>
    <property type="match status" value="1"/>
</dbReference>
<dbReference type="InterPro" id="IPR013106">
    <property type="entry name" value="Ig_V-set"/>
</dbReference>
<dbReference type="SMART" id="SM00409">
    <property type="entry name" value="IG"/>
    <property type="match status" value="3"/>
</dbReference>
<keyword evidence="6" id="KW-0472">Membrane</keyword>
<keyword evidence="10" id="KW-1185">Reference proteome</keyword>
<evidence type="ECO:0000256" key="8">
    <source>
        <dbReference type="SAM" id="MobiDB-lite"/>
    </source>
</evidence>
<evidence type="ECO:0000256" key="7">
    <source>
        <dbReference type="ARBA" id="ARBA00038361"/>
    </source>
</evidence>
<dbReference type="Proteomes" id="UP000189705">
    <property type="component" value="Unplaced"/>
</dbReference>
<keyword evidence="4" id="KW-0130">Cell adhesion</keyword>
<accession>A0A1U7SCG1</accession>
<gene>
    <name evidence="11 12" type="primary">LOC102382118</name>
</gene>
<keyword evidence="2" id="KW-0812">Transmembrane</keyword>
<dbReference type="InterPro" id="IPR003599">
    <property type="entry name" value="Ig_sub"/>
</dbReference>
<dbReference type="GO" id="GO:0005886">
    <property type="term" value="C:plasma membrane"/>
    <property type="evidence" value="ECO:0007669"/>
    <property type="project" value="TreeGrafter"/>
</dbReference>
<dbReference type="InterPro" id="IPR007110">
    <property type="entry name" value="Ig-like_dom"/>
</dbReference>
<dbReference type="Gene3D" id="2.60.40.10">
    <property type="entry name" value="Immunoglobulins"/>
    <property type="match status" value="3"/>
</dbReference>
<feature type="compositionally biased region" description="Basic and acidic residues" evidence="8">
    <location>
        <begin position="233"/>
        <end position="242"/>
    </location>
</feature>
<dbReference type="PANTHER" id="PTHR12035:SF125">
    <property type="entry name" value="SIALIC ACID-BINDING IG-LIKE LECTIN 5"/>
    <property type="match status" value="1"/>
</dbReference>
<dbReference type="InterPro" id="IPR003598">
    <property type="entry name" value="Ig_sub2"/>
</dbReference>
<dbReference type="GO" id="GO:0007155">
    <property type="term" value="P:cell adhesion"/>
    <property type="evidence" value="ECO:0007669"/>
    <property type="project" value="UniProtKB-KW"/>
</dbReference>
<dbReference type="KEGG" id="asn:102382118"/>
<dbReference type="eggNOG" id="ENOG502S41V">
    <property type="taxonomic scope" value="Eukaryota"/>
</dbReference>
<evidence type="ECO:0000256" key="4">
    <source>
        <dbReference type="ARBA" id="ARBA00022889"/>
    </source>
</evidence>
<dbReference type="PROSITE" id="PS50835">
    <property type="entry name" value="IG_LIKE"/>
    <property type="match status" value="2"/>
</dbReference>
<evidence type="ECO:0000313" key="12">
    <source>
        <dbReference type="RefSeq" id="XP_006038804.1"/>
    </source>
</evidence>
<evidence type="ECO:0000256" key="3">
    <source>
        <dbReference type="ARBA" id="ARBA00022734"/>
    </source>
</evidence>
<dbReference type="InterPro" id="IPR013783">
    <property type="entry name" value="Ig-like_fold"/>
</dbReference>
<dbReference type="RefSeq" id="XP_006038803.1">
    <property type="nucleotide sequence ID" value="XM_006038741.3"/>
</dbReference>
<comment type="similarity">
    <text evidence="7">Belongs to the immunoglobulin superfamily. SIGLEC (sialic acid binding Ig-like lectin) family.</text>
</comment>
<dbReference type="GO" id="GO:0030246">
    <property type="term" value="F:carbohydrate binding"/>
    <property type="evidence" value="ECO:0007669"/>
    <property type="project" value="UniProtKB-KW"/>
</dbReference>
<evidence type="ECO:0000259" key="9">
    <source>
        <dbReference type="PROSITE" id="PS50835"/>
    </source>
</evidence>
<comment type="subcellular location">
    <subcellularLocation>
        <location evidence="1">Membrane</location>
        <topology evidence="1">Single-pass type I membrane protein</topology>
    </subcellularLocation>
</comment>
<dbReference type="Pfam" id="PF07686">
    <property type="entry name" value="V-set"/>
    <property type="match status" value="1"/>
</dbReference>
<evidence type="ECO:0000313" key="11">
    <source>
        <dbReference type="RefSeq" id="XP_006038803.1"/>
    </source>
</evidence>
<evidence type="ECO:0000256" key="6">
    <source>
        <dbReference type="ARBA" id="ARBA00023136"/>
    </source>
</evidence>
<feature type="domain" description="Ig-like" evidence="9">
    <location>
        <begin position="297"/>
        <end position="382"/>
    </location>
</feature>
<dbReference type="PANTHER" id="PTHR12035">
    <property type="entry name" value="SIALIC ACID BINDING IMMUNOGLOBULIN-LIKE LECTIN"/>
    <property type="match status" value="1"/>
</dbReference>
<dbReference type="SUPFAM" id="SSF48726">
    <property type="entry name" value="Immunoglobulin"/>
    <property type="match status" value="3"/>
</dbReference>
<reference evidence="11 12" key="1">
    <citation type="submission" date="2022-04" db="UniProtKB">
        <authorList>
            <consortium name="RefSeq"/>
        </authorList>
    </citation>
    <scope>IDENTIFICATION</scope>
</reference>